<accession>A0A562RLI6</accession>
<feature type="compositionally biased region" description="Low complexity" evidence="1">
    <location>
        <begin position="226"/>
        <end position="240"/>
    </location>
</feature>
<organism evidence="3 4">
    <name type="scientific">Pseudoduganella lurida</name>
    <dbReference type="NCBI Taxonomy" id="1036180"/>
    <lineage>
        <taxon>Bacteria</taxon>
        <taxon>Pseudomonadati</taxon>
        <taxon>Pseudomonadota</taxon>
        <taxon>Betaproteobacteria</taxon>
        <taxon>Burkholderiales</taxon>
        <taxon>Oxalobacteraceae</taxon>
        <taxon>Telluria group</taxon>
        <taxon>Pseudoduganella</taxon>
    </lineage>
</organism>
<dbReference type="RefSeq" id="WP_145647224.1">
    <property type="nucleotide sequence ID" value="NZ_VLLB01000001.1"/>
</dbReference>
<evidence type="ECO:0000256" key="2">
    <source>
        <dbReference type="SAM" id="SignalP"/>
    </source>
</evidence>
<gene>
    <name evidence="3" type="ORF">IP91_00532</name>
</gene>
<evidence type="ECO:0000313" key="4">
    <source>
        <dbReference type="Proteomes" id="UP000318431"/>
    </source>
</evidence>
<evidence type="ECO:0000256" key="1">
    <source>
        <dbReference type="SAM" id="MobiDB-lite"/>
    </source>
</evidence>
<sequence length="240" mass="25786">MRQRATASAPRTVRALLLVALAGQVALQALAPPVRAQAAALPPAPGITALRLAGLGDDIVTARLAMLALHASEGDAPLRTLDYGRVAGWLDVAQQLDPRSSQPLAAAVQVYGAVHDPARLRVMLDFAARAFDADPARRWPAMAQAALAARHRLHDLPLARHYARSIRLRAPDAPAWARELELFILRDMNELDSERAVTGALLSDGTVSDPNEVRFLERRLQELERGTGPQRGAPPAAGAR</sequence>
<dbReference type="Proteomes" id="UP000318431">
    <property type="component" value="Unassembled WGS sequence"/>
</dbReference>
<protein>
    <submittedName>
        <fullName evidence="3">Uncharacterized protein</fullName>
    </submittedName>
</protein>
<proteinExistence type="predicted"/>
<feature type="signal peptide" evidence="2">
    <location>
        <begin position="1"/>
        <end position="31"/>
    </location>
</feature>
<reference evidence="3 4" key="1">
    <citation type="journal article" date="2015" name="Stand. Genomic Sci.">
        <title>Genomic Encyclopedia of Bacterial and Archaeal Type Strains, Phase III: the genomes of soil and plant-associated and newly described type strains.</title>
        <authorList>
            <person name="Whitman W.B."/>
            <person name="Woyke T."/>
            <person name="Klenk H.P."/>
            <person name="Zhou Y."/>
            <person name="Lilburn T.G."/>
            <person name="Beck B.J."/>
            <person name="De Vos P."/>
            <person name="Vandamme P."/>
            <person name="Eisen J.A."/>
            <person name="Garrity G."/>
            <person name="Hugenholtz P."/>
            <person name="Kyrpides N.C."/>
        </authorList>
    </citation>
    <scope>NUCLEOTIDE SEQUENCE [LARGE SCALE GENOMIC DNA]</scope>
    <source>
        <strain evidence="3 4">CGMCC 1.10822</strain>
    </source>
</reference>
<feature type="chain" id="PRO_5022212657" evidence="2">
    <location>
        <begin position="32"/>
        <end position="240"/>
    </location>
</feature>
<evidence type="ECO:0000313" key="3">
    <source>
        <dbReference type="EMBL" id="TWI69464.1"/>
    </source>
</evidence>
<dbReference type="EMBL" id="VLLB01000001">
    <property type="protein sequence ID" value="TWI69464.1"/>
    <property type="molecule type" value="Genomic_DNA"/>
</dbReference>
<keyword evidence="4" id="KW-1185">Reference proteome</keyword>
<feature type="region of interest" description="Disordered" evidence="1">
    <location>
        <begin position="221"/>
        <end position="240"/>
    </location>
</feature>
<comment type="caution">
    <text evidence="3">The sequence shown here is derived from an EMBL/GenBank/DDBJ whole genome shotgun (WGS) entry which is preliminary data.</text>
</comment>
<dbReference type="OrthoDB" id="8708240at2"/>
<name>A0A562RLI6_9BURK</name>
<dbReference type="AlphaFoldDB" id="A0A562RLI6"/>
<keyword evidence="2" id="KW-0732">Signal</keyword>